<accession>A0A1B6L7I0</accession>
<dbReference type="CDD" id="cd23992">
    <property type="entry name" value="PBP_GOBP"/>
    <property type="match status" value="1"/>
</dbReference>
<dbReference type="AlphaFoldDB" id="A0A1B6L7I0"/>
<evidence type="ECO:0000313" key="1">
    <source>
        <dbReference type="EMBL" id="JAT19454.1"/>
    </source>
</evidence>
<organism evidence="1">
    <name type="scientific">Graphocephala atropunctata</name>
    <dbReference type="NCBI Taxonomy" id="36148"/>
    <lineage>
        <taxon>Eukaryota</taxon>
        <taxon>Metazoa</taxon>
        <taxon>Ecdysozoa</taxon>
        <taxon>Arthropoda</taxon>
        <taxon>Hexapoda</taxon>
        <taxon>Insecta</taxon>
        <taxon>Pterygota</taxon>
        <taxon>Neoptera</taxon>
        <taxon>Paraneoptera</taxon>
        <taxon>Hemiptera</taxon>
        <taxon>Auchenorrhyncha</taxon>
        <taxon>Membracoidea</taxon>
        <taxon>Cicadellidae</taxon>
        <taxon>Cicadellinae</taxon>
        <taxon>Cicadellini</taxon>
        <taxon>Graphocephala</taxon>
    </lineage>
</organism>
<dbReference type="SUPFAM" id="SSF47565">
    <property type="entry name" value="Insect pheromone/odorant-binding proteins"/>
    <property type="match status" value="1"/>
</dbReference>
<reference evidence="1" key="1">
    <citation type="submission" date="2015-11" db="EMBL/GenBank/DDBJ databases">
        <title>De novo transcriptome assembly of four potential Pierce s Disease insect vectors from Arizona vineyards.</title>
        <authorList>
            <person name="Tassone E.E."/>
        </authorList>
    </citation>
    <scope>NUCLEOTIDE SEQUENCE</scope>
</reference>
<gene>
    <name evidence="1" type="ORF">g.5755</name>
</gene>
<dbReference type="InterPro" id="IPR006170">
    <property type="entry name" value="PBP/GOBP"/>
</dbReference>
<protein>
    <submittedName>
        <fullName evidence="1">Uncharacterized protein</fullName>
    </submittedName>
</protein>
<dbReference type="InterPro" id="IPR036728">
    <property type="entry name" value="PBP_GOBP_sf"/>
</dbReference>
<sequence length="128" mass="14088">TAQTEVSKEELTKIMMKCKNETGMMDFNVTDIGKIGSSKLALPQEKYNCTMSCVLKGLNIIDDMGEIDTKASSDVVDSVMKDHKPEEVLRAKTVMMECAEKQKGKNLKGCEAGACIADYILKSQSQLE</sequence>
<name>A0A1B6L7I0_9HEMI</name>
<dbReference type="Gene3D" id="1.10.238.20">
    <property type="entry name" value="Pheromone/general odorant binding protein domain"/>
    <property type="match status" value="1"/>
</dbReference>
<proteinExistence type="predicted"/>
<dbReference type="EMBL" id="GEBQ01020523">
    <property type="protein sequence ID" value="JAT19454.1"/>
    <property type="molecule type" value="Transcribed_RNA"/>
</dbReference>
<dbReference type="Pfam" id="PF01395">
    <property type="entry name" value="PBP_GOBP"/>
    <property type="match status" value="1"/>
</dbReference>
<feature type="non-terminal residue" evidence="1">
    <location>
        <position position="1"/>
    </location>
</feature>
<dbReference type="GO" id="GO:0005549">
    <property type="term" value="F:odorant binding"/>
    <property type="evidence" value="ECO:0007669"/>
    <property type="project" value="InterPro"/>
</dbReference>